<dbReference type="Proteomes" id="UP000663879">
    <property type="component" value="Unassembled WGS sequence"/>
</dbReference>
<gene>
    <name evidence="1" type="ORF">OXX778_LOCUS4050</name>
</gene>
<dbReference type="EMBL" id="CAJNOC010000383">
    <property type="protein sequence ID" value="CAF0753605.1"/>
    <property type="molecule type" value="Genomic_DNA"/>
</dbReference>
<name>A0A813PU73_9BILA</name>
<sequence length="102" mass="12223">MLLELYDRILSGEPRTNNHVEAWHRNFKHNIVKYPSVPSLLEHLLLEKNTVEYVYEQLKSGEYYELKKVEQNKNKKLLNCVNTYNKNKIIEYLTSIKNNLLD</sequence>
<keyword evidence="2" id="KW-1185">Reference proteome</keyword>
<proteinExistence type="predicted"/>
<reference evidence="1" key="1">
    <citation type="submission" date="2021-02" db="EMBL/GenBank/DDBJ databases">
        <authorList>
            <person name="Nowell W R."/>
        </authorList>
    </citation>
    <scope>NUCLEOTIDE SEQUENCE</scope>
    <source>
        <strain evidence="1">Ploen Becks lab</strain>
    </source>
</reference>
<protein>
    <submittedName>
        <fullName evidence="1">Uncharacterized protein</fullName>
    </submittedName>
</protein>
<accession>A0A813PU73</accession>
<dbReference type="AlphaFoldDB" id="A0A813PU73"/>
<organism evidence="1 2">
    <name type="scientific">Brachionus calyciflorus</name>
    <dbReference type="NCBI Taxonomy" id="104777"/>
    <lineage>
        <taxon>Eukaryota</taxon>
        <taxon>Metazoa</taxon>
        <taxon>Spiralia</taxon>
        <taxon>Gnathifera</taxon>
        <taxon>Rotifera</taxon>
        <taxon>Eurotatoria</taxon>
        <taxon>Monogononta</taxon>
        <taxon>Pseudotrocha</taxon>
        <taxon>Ploima</taxon>
        <taxon>Brachionidae</taxon>
        <taxon>Brachionus</taxon>
    </lineage>
</organism>
<evidence type="ECO:0000313" key="1">
    <source>
        <dbReference type="EMBL" id="CAF0753605.1"/>
    </source>
</evidence>
<comment type="caution">
    <text evidence="1">The sequence shown here is derived from an EMBL/GenBank/DDBJ whole genome shotgun (WGS) entry which is preliminary data.</text>
</comment>
<evidence type="ECO:0000313" key="2">
    <source>
        <dbReference type="Proteomes" id="UP000663879"/>
    </source>
</evidence>